<dbReference type="SUPFAM" id="SSF49354">
    <property type="entry name" value="PapD-like"/>
    <property type="match status" value="1"/>
</dbReference>
<evidence type="ECO:0000313" key="10">
    <source>
        <dbReference type="Proteomes" id="UP000218102"/>
    </source>
</evidence>
<dbReference type="EMBL" id="NTME01000007">
    <property type="protein sequence ID" value="PBJ95904.1"/>
    <property type="molecule type" value="Genomic_DNA"/>
</dbReference>
<dbReference type="SUPFAM" id="SSF49584">
    <property type="entry name" value="Periplasmic chaperone C-domain"/>
    <property type="match status" value="1"/>
</dbReference>
<dbReference type="InterPro" id="IPR016148">
    <property type="entry name" value="Pili_assmbl_chaperone_C"/>
</dbReference>
<comment type="caution">
    <text evidence="9">The sequence shown here is derived from an EMBL/GenBank/DDBJ whole genome shotgun (WGS) entry which is preliminary data.</text>
</comment>
<dbReference type="Proteomes" id="UP000218102">
    <property type="component" value="Unassembled WGS sequence"/>
</dbReference>
<evidence type="ECO:0000256" key="2">
    <source>
        <dbReference type="ARBA" id="ARBA00007399"/>
    </source>
</evidence>
<dbReference type="InterPro" id="IPR008962">
    <property type="entry name" value="PapD-like_sf"/>
</dbReference>
<evidence type="ECO:0000256" key="5">
    <source>
        <dbReference type="ARBA" id="ARBA00023186"/>
    </source>
</evidence>
<dbReference type="PANTHER" id="PTHR30251:SF2">
    <property type="entry name" value="FIMBRIAL CHAPERONE YADV-RELATED"/>
    <property type="match status" value="1"/>
</dbReference>
<feature type="signal peptide" evidence="6">
    <location>
        <begin position="1"/>
        <end position="31"/>
    </location>
</feature>
<feature type="domain" description="Pili assembly chaperone N-terminal" evidence="7">
    <location>
        <begin position="33"/>
        <end position="149"/>
    </location>
</feature>
<comment type="subcellular location">
    <subcellularLocation>
        <location evidence="1">Periplasm</location>
    </subcellularLocation>
</comment>
<dbReference type="GO" id="GO:0071555">
    <property type="term" value="P:cell wall organization"/>
    <property type="evidence" value="ECO:0007669"/>
    <property type="project" value="InterPro"/>
</dbReference>
<proteinExistence type="inferred from homology"/>
<organism evidence="9 10">
    <name type="scientific">Pseudomonas plecoglossicida</name>
    <dbReference type="NCBI Taxonomy" id="70775"/>
    <lineage>
        <taxon>Bacteria</taxon>
        <taxon>Pseudomonadati</taxon>
        <taxon>Pseudomonadota</taxon>
        <taxon>Gammaproteobacteria</taxon>
        <taxon>Pseudomonadales</taxon>
        <taxon>Pseudomonadaceae</taxon>
        <taxon>Pseudomonas</taxon>
    </lineage>
</organism>
<evidence type="ECO:0000256" key="3">
    <source>
        <dbReference type="ARBA" id="ARBA00022729"/>
    </source>
</evidence>
<dbReference type="PRINTS" id="PR00969">
    <property type="entry name" value="CHAPERONPILI"/>
</dbReference>
<evidence type="ECO:0000256" key="4">
    <source>
        <dbReference type="ARBA" id="ARBA00022764"/>
    </source>
</evidence>
<sequence length="248" mass="27464">MRHPTSSKFNLTSAYALAICMLLLAPFSANAALTISSTRIIQPSDRQSTSIVVANPSNRAYAAQAWINTEADDSTTAVPLIASPALFRIDPGSEQTVQLNRLPNDLPKDRESLFFFNLQEIPQANDKPDNVLNIALRTRIKVFFRPSQLKGRPQNHLKNLTWSVQSIDGKPHLVVDNPSPYYFTFNQLTLISPKGSEKIDARKMAIPLGRQTYPLKTLPAQGNLKVDFTTINDYGAITPAMSSPARRS</sequence>
<evidence type="ECO:0000256" key="6">
    <source>
        <dbReference type="SAM" id="SignalP"/>
    </source>
</evidence>
<keyword evidence="4" id="KW-0574">Periplasm</keyword>
<dbReference type="Pfam" id="PF00345">
    <property type="entry name" value="PapD_N"/>
    <property type="match status" value="1"/>
</dbReference>
<dbReference type="RefSeq" id="WP_015269391.1">
    <property type="nucleotide sequence ID" value="NZ_NTME01000007.1"/>
</dbReference>
<gene>
    <name evidence="9" type="ORF">CMV24_08630</name>
</gene>
<dbReference type="InterPro" id="IPR050643">
    <property type="entry name" value="Periplasmic_pilus_chap"/>
</dbReference>
<dbReference type="InterPro" id="IPR013783">
    <property type="entry name" value="Ig-like_fold"/>
</dbReference>
<name>A0A2A3M7A7_PSEDL</name>
<protein>
    <submittedName>
        <fullName evidence="9">Phytochrome sensor protein</fullName>
    </submittedName>
</protein>
<dbReference type="InterPro" id="IPR001829">
    <property type="entry name" value="Pili_assmbl_chaperone_bac"/>
</dbReference>
<reference evidence="9 10" key="1">
    <citation type="submission" date="2017-09" db="EMBL/GenBank/DDBJ databases">
        <authorList>
            <person name="Ehlers B."/>
            <person name="Leendertz F.H."/>
        </authorList>
    </citation>
    <scope>NUCLEOTIDE SEQUENCE [LARGE SCALE GENOMIC DNA]</scope>
    <source>
        <strain evidence="9 10">DJ-1</strain>
    </source>
</reference>
<dbReference type="Gene3D" id="2.60.40.10">
    <property type="entry name" value="Immunoglobulins"/>
    <property type="match status" value="2"/>
</dbReference>
<feature type="chain" id="PRO_5012675034" evidence="6">
    <location>
        <begin position="32"/>
        <end position="248"/>
    </location>
</feature>
<keyword evidence="5" id="KW-0143">Chaperone</keyword>
<comment type="similarity">
    <text evidence="2">Belongs to the periplasmic pilus chaperone family.</text>
</comment>
<evidence type="ECO:0000259" key="8">
    <source>
        <dbReference type="Pfam" id="PF02753"/>
    </source>
</evidence>
<dbReference type="AlphaFoldDB" id="A0A2A3M7A7"/>
<evidence type="ECO:0000313" key="9">
    <source>
        <dbReference type="EMBL" id="PBJ95904.1"/>
    </source>
</evidence>
<dbReference type="PANTHER" id="PTHR30251">
    <property type="entry name" value="PILUS ASSEMBLY CHAPERONE"/>
    <property type="match status" value="1"/>
</dbReference>
<dbReference type="InterPro" id="IPR036316">
    <property type="entry name" value="Pili_assmbl_chap_C_dom_sf"/>
</dbReference>
<dbReference type="InterPro" id="IPR016147">
    <property type="entry name" value="Pili_assmbl_chaperone_N"/>
</dbReference>
<evidence type="ECO:0000256" key="1">
    <source>
        <dbReference type="ARBA" id="ARBA00004418"/>
    </source>
</evidence>
<feature type="domain" description="Pili assembly chaperone C-terminal" evidence="8">
    <location>
        <begin position="175"/>
        <end position="238"/>
    </location>
</feature>
<accession>A0A2A3M7A7</accession>
<keyword evidence="3 6" id="KW-0732">Signal</keyword>
<dbReference type="GO" id="GO:0030288">
    <property type="term" value="C:outer membrane-bounded periplasmic space"/>
    <property type="evidence" value="ECO:0007669"/>
    <property type="project" value="InterPro"/>
</dbReference>
<evidence type="ECO:0000259" key="7">
    <source>
        <dbReference type="Pfam" id="PF00345"/>
    </source>
</evidence>
<dbReference type="Pfam" id="PF02753">
    <property type="entry name" value="PapD_C"/>
    <property type="match status" value="1"/>
</dbReference>